<dbReference type="GO" id="GO:0062054">
    <property type="term" value="F:fluoride channel activity"/>
    <property type="evidence" value="ECO:0007669"/>
    <property type="project" value="UniProtKB-UniRule"/>
</dbReference>
<comment type="caution">
    <text evidence="15">The sequence shown here is derived from an EMBL/GenBank/DDBJ whole genome shotgun (WGS) entry which is preliminary data.</text>
</comment>
<keyword evidence="16" id="KW-1185">Reference proteome</keyword>
<comment type="function">
    <text evidence="13 14">Fluoride-specific ion channel. Important for reducing fluoride concentration in the cell, thus reducing its toxicity.</text>
</comment>
<evidence type="ECO:0000256" key="14">
    <source>
        <dbReference type="HAMAP-Rule" id="MF_00454"/>
    </source>
</evidence>
<evidence type="ECO:0000256" key="11">
    <source>
        <dbReference type="ARBA" id="ARBA00035120"/>
    </source>
</evidence>
<keyword evidence="10 14" id="KW-0407">Ion channel</keyword>
<sequence length="100" mass="11512">MKTKMYFKTSWPLATFLINLSGAFLLGFMFGFHFQQSYFLFWGTGIVGGFTTFSTLNSEIVELFNNKHLYTGLNYMVFSYLGGFILLFIGYFLGKLIGYL</sequence>
<evidence type="ECO:0000256" key="4">
    <source>
        <dbReference type="ARBA" id="ARBA00022692"/>
    </source>
</evidence>
<keyword evidence="5 14" id="KW-0479">Metal-binding</keyword>
<evidence type="ECO:0000256" key="3">
    <source>
        <dbReference type="ARBA" id="ARBA00022475"/>
    </source>
</evidence>
<dbReference type="PANTHER" id="PTHR28259">
    <property type="entry name" value="FLUORIDE EXPORT PROTEIN 1-RELATED"/>
    <property type="match status" value="1"/>
</dbReference>
<evidence type="ECO:0000256" key="10">
    <source>
        <dbReference type="ARBA" id="ARBA00023303"/>
    </source>
</evidence>
<dbReference type="Pfam" id="PF02537">
    <property type="entry name" value="CRCB"/>
    <property type="match status" value="1"/>
</dbReference>
<keyword evidence="8 14" id="KW-0406">Ion transport</keyword>
<comment type="similarity">
    <text evidence="11 14">Belongs to the fluoride channel Fluc/FEX (TC 1.A.43) family.</text>
</comment>
<keyword evidence="2 14" id="KW-0813">Transport</keyword>
<organism evidence="15 16">
    <name type="scientific">Liquorilactobacillus aquaticus DSM 21051</name>
    <dbReference type="NCBI Taxonomy" id="1423725"/>
    <lineage>
        <taxon>Bacteria</taxon>
        <taxon>Bacillati</taxon>
        <taxon>Bacillota</taxon>
        <taxon>Bacilli</taxon>
        <taxon>Lactobacillales</taxon>
        <taxon>Lactobacillaceae</taxon>
        <taxon>Liquorilactobacillus</taxon>
    </lineage>
</organism>
<evidence type="ECO:0000256" key="6">
    <source>
        <dbReference type="ARBA" id="ARBA00022989"/>
    </source>
</evidence>
<evidence type="ECO:0000256" key="8">
    <source>
        <dbReference type="ARBA" id="ARBA00023065"/>
    </source>
</evidence>
<comment type="catalytic activity">
    <reaction evidence="12">
        <text>fluoride(in) = fluoride(out)</text>
        <dbReference type="Rhea" id="RHEA:76159"/>
        <dbReference type="ChEBI" id="CHEBI:17051"/>
    </reaction>
    <physiologicalReaction direction="left-to-right" evidence="12">
        <dbReference type="Rhea" id="RHEA:76160"/>
    </physiologicalReaction>
</comment>
<keyword evidence="7 14" id="KW-0915">Sodium</keyword>
<dbReference type="InterPro" id="IPR003691">
    <property type="entry name" value="FluC"/>
</dbReference>
<reference evidence="15 16" key="1">
    <citation type="journal article" date="2015" name="Genome Announc.">
        <title>Expanding the biotechnology potential of lactobacilli through comparative genomics of 213 strains and associated genera.</title>
        <authorList>
            <person name="Sun Z."/>
            <person name="Harris H.M."/>
            <person name="McCann A."/>
            <person name="Guo C."/>
            <person name="Argimon S."/>
            <person name="Zhang W."/>
            <person name="Yang X."/>
            <person name="Jeffery I.B."/>
            <person name="Cooney J.C."/>
            <person name="Kagawa T.F."/>
            <person name="Liu W."/>
            <person name="Song Y."/>
            <person name="Salvetti E."/>
            <person name="Wrobel A."/>
            <person name="Rasinkangas P."/>
            <person name="Parkhill J."/>
            <person name="Rea M.C."/>
            <person name="O'Sullivan O."/>
            <person name="Ritari J."/>
            <person name="Douillard F.P."/>
            <person name="Paul Ross R."/>
            <person name="Yang R."/>
            <person name="Briner A.E."/>
            <person name="Felis G.E."/>
            <person name="de Vos W.M."/>
            <person name="Barrangou R."/>
            <person name="Klaenhammer T.R."/>
            <person name="Caufield P.W."/>
            <person name="Cui Y."/>
            <person name="Zhang H."/>
            <person name="O'Toole P.W."/>
        </authorList>
    </citation>
    <scope>NUCLEOTIDE SEQUENCE [LARGE SCALE GENOMIC DNA]</scope>
    <source>
        <strain evidence="15 16">DSM 21051</strain>
    </source>
</reference>
<dbReference type="GO" id="GO:0005886">
    <property type="term" value="C:plasma membrane"/>
    <property type="evidence" value="ECO:0007669"/>
    <property type="project" value="UniProtKB-SubCell"/>
</dbReference>
<dbReference type="STRING" id="1423725.FC19_GL000198"/>
<evidence type="ECO:0000256" key="2">
    <source>
        <dbReference type="ARBA" id="ARBA00022448"/>
    </source>
</evidence>
<proteinExistence type="inferred from homology"/>
<keyword evidence="9 14" id="KW-0472">Membrane</keyword>
<keyword evidence="3 14" id="KW-1003">Cell membrane</keyword>
<evidence type="ECO:0000256" key="7">
    <source>
        <dbReference type="ARBA" id="ARBA00023053"/>
    </source>
</evidence>
<evidence type="ECO:0000313" key="16">
    <source>
        <dbReference type="Proteomes" id="UP000051015"/>
    </source>
</evidence>
<evidence type="ECO:0000313" key="15">
    <source>
        <dbReference type="EMBL" id="KRM97090.1"/>
    </source>
</evidence>
<comment type="subcellular location">
    <subcellularLocation>
        <location evidence="1 14">Cell membrane</location>
        <topology evidence="1 14">Multi-pass membrane protein</topology>
    </subcellularLocation>
</comment>
<evidence type="ECO:0000256" key="9">
    <source>
        <dbReference type="ARBA" id="ARBA00023136"/>
    </source>
</evidence>
<dbReference type="Proteomes" id="UP000051015">
    <property type="component" value="Unassembled WGS sequence"/>
</dbReference>
<evidence type="ECO:0000256" key="1">
    <source>
        <dbReference type="ARBA" id="ARBA00004651"/>
    </source>
</evidence>
<feature type="transmembrane region" description="Helical" evidence="14">
    <location>
        <begin position="39"/>
        <end position="61"/>
    </location>
</feature>
<dbReference type="GO" id="GO:0046872">
    <property type="term" value="F:metal ion binding"/>
    <property type="evidence" value="ECO:0007669"/>
    <property type="project" value="UniProtKB-KW"/>
</dbReference>
<dbReference type="HAMAP" id="MF_00454">
    <property type="entry name" value="FluC"/>
    <property type="match status" value="1"/>
</dbReference>
<dbReference type="EMBL" id="AYZD01000009">
    <property type="protein sequence ID" value="KRM97090.1"/>
    <property type="molecule type" value="Genomic_DNA"/>
</dbReference>
<dbReference type="PANTHER" id="PTHR28259:SF16">
    <property type="entry name" value="FLUORIDE-SPECIFIC ION CHANNEL FLUC 2"/>
    <property type="match status" value="1"/>
</dbReference>
<name>A0A0R2D0Q6_9LACO</name>
<gene>
    <name evidence="14" type="primary">fluC</name>
    <name evidence="14" type="synonym">crcB</name>
    <name evidence="15" type="ORF">FC19_GL000198</name>
</gene>
<dbReference type="PATRIC" id="fig|1423725.3.peg.202"/>
<evidence type="ECO:0000256" key="5">
    <source>
        <dbReference type="ARBA" id="ARBA00022723"/>
    </source>
</evidence>
<accession>A0A0R2D0Q6</accession>
<dbReference type="AlphaFoldDB" id="A0A0R2D0Q6"/>
<feature type="binding site" evidence="14">
    <location>
        <position position="48"/>
    </location>
    <ligand>
        <name>Na(+)</name>
        <dbReference type="ChEBI" id="CHEBI:29101"/>
        <note>structural</note>
    </ligand>
</feature>
<comment type="activity regulation">
    <text evidence="14">Na(+) is not transported, but it plays an essential structural role and its presence is essential for fluoride channel function.</text>
</comment>
<dbReference type="GO" id="GO:0140114">
    <property type="term" value="P:cellular detoxification of fluoride"/>
    <property type="evidence" value="ECO:0007669"/>
    <property type="project" value="UniProtKB-UniRule"/>
</dbReference>
<evidence type="ECO:0000256" key="12">
    <source>
        <dbReference type="ARBA" id="ARBA00035585"/>
    </source>
</evidence>
<protein>
    <recommendedName>
        <fullName evidence="14">Fluoride-specific ion channel FluC</fullName>
    </recommendedName>
</protein>
<keyword evidence="4 14" id="KW-0812">Transmembrane</keyword>
<keyword evidence="6 14" id="KW-1133">Transmembrane helix</keyword>
<feature type="binding site" evidence="14">
    <location>
        <position position="51"/>
    </location>
    <ligand>
        <name>Na(+)</name>
        <dbReference type="ChEBI" id="CHEBI:29101"/>
        <note>structural</note>
    </ligand>
</feature>
<feature type="transmembrane region" description="Helical" evidence="14">
    <location>
        <begin position="12"/>
        <end position="33"/>
    </location>
</feature>
<feature type="transmembrane region" description="Helical" evidence="14">
    <location>
        <begin position="73"/>
        <end position="94"/>
    </location>
</feature>
<evidence type="ECO:0000256" key="13">
    <source>
        <dbReference type="ARBA" id="ARBA00049940"/>
    </source>
</evidence>